<dbReference type="EMBL" id="AFHV02001836">
    <property type="protein sequence ID" value="PUA88049.1"/>
    <property type="molecule type" value="Genomic_DNA"/>
</dbReference>
<feature type="compositionally biased region" description="Low complexity" evidence="1">
    <location>
        <begin position="71"/>
        <end position="92"/>
    </location>
</feature>
<evidence type="ECO:0000313" key="2">
    <source>
        <dbReference type="EMBL" id="PUA88049.1"/>
    </source>
</evidence>
<evidence type="ECO:0000313" key="3">
    <source>
        <dbReference type="Proteomes" id="UP000244488"/>
    </source>
</evidence>
<proteinExistence type="predicted"/>
<feature type="compositionally biased region" description="Low complexity" evidence="1">
    <location>
        <begin position="99"/>
        <end position="111"/>
    </location>
</feature>
<reference evidence="2 3" key="1">
    <citation type="journal article" date="2016" name="Nat. Commun.">
        <title>Local admixture of amplified and diversified secreted pathogenesis determinants shapes mosaic Toxoplasma gondii genomes.</title>
        <authorList>
            <person name="Lorenzi H."/>
            <person name="Khan A."/>
            <person name="Behnke M.S."/>
            <person name="Namasivayam S."/>
            <person name="Swapna L.S."/>
            <person name="Hadjithomas M."/>
            <person name="Karamycheva S."/>
            <person name="Pinney D."/>
            <person name="Brunk B.P."/>
            <person name="Ajioka J.W."/>
            <person name="Ajzenberg D."/>
            <person name="Boothroyd J.C."/>
            <person name="Boyle J.P."/>
            <person name="Darde M.L."/>
            <person name="Diaz-Miranda M.A."/>
            <person name="Dubey J.P."/>
            <person name="Fritz H.M."/>
            <person name="Gennari S.M."/>
            <person name="Gregory B.D."/>
            <person name="Kim K."/>
            <person name="Saeij J.P."/>
            <person name="Su C."/>
            <person name="White M.W."/>
            <person name="Zhu X.Q."/>
            <person name="Howe D.K."/>
            <person name="Rosenthal B.M."/>
            <person name="Grigg M.E."/>
            <person name="Parkinson J."/>
            <person name="Liu L."/>
            <person name="Kissinger J.C."/>
            <person name="Roos D.S."/>
            <person name="Sibley L.D."/>
        </authorList>
    </citation>
    <scope>NUCLEOTIDE SEQUENCE [LARGE SCALE GENOMIC DNA]</scope>
    <source>
        <strain evidence="2 3">TgCATBr9</strain>
    </source>
</reference>
<comment type="caution">
    <text evidence="2">The sequence shown here is derived from an EMBL/GenBank/DDBJ whole genome shotgun (WGS) entry which is preliminary data.</text>
</comment>
<feature type="region of interest" description="Disordered" evidence="1">
    <location>
        <begin position="1"/>
        <end position="32"/>
    </location>
</feature>
<feature type="region of interest" description="Disordered" evidence="1">
    <location>
        <begin position="65"/>
        <end position="117"/>
    </location>
</feature>
<dbReference type="VEuPathDB" id="ToxoDB:TGBR9_382610"/>
<sequence length="208" mass="21459">MGDDGEEARDCSGKDSRAWGEQQTSDLENRGQAKANRFDFEVQPSSPPCLVLISVLSFPVCSAKEEERRVSPSSSTSRVSFSSPSLSPSFASAPPPSASSPAALSCSGSPSLTDSCELSMSTCLDSPLSSPKLTSFSLASSPFAPVFSARLASLRAAAKEQRDAGNSLACFALSVSSSPSPPSRKEGASSLFLSSLSVAVSLSPPAPR</sequence>
<dbReference type="Proteomes" id="UP000244488">
    <property type="component" value="Unassembled WGS sequence"/>
</dbReference>
<feature type="compositionally biased region" description="Basic and acidic residues" evidence="1">
    <location>
        <begin position="8"/>
        <end position="18"/>
    </location>
</feature>
<protein>
    <submittedName>
        <fullName evidence="2">Uncharacterized protein</fullName>
    </submittedName>
</protein>
<accession>A0A2T6IRS8</accession>
<evidence type="ECO:0000256" key="1">
    <source>
        <dbReference type="SAM" id="MobiDB-lite"/>
    </source>
</evidence>
<organism evidence="2 3">
    <name type="scientific">Toxoplasma gondii TgCATBr9</name>
    <dbReference type="NCBI Taxonomy" id="943120"/>
    <lineage>
        <taxon>Eukaryota</taxon>
        <taxon>Sar</taxon>
        <taxon>Alveolata</taxon>
        <taxon>Apicomplexa</taxon>
        <taxon>Conoidasida</taxon>
        <taxon>Coccidia</taxon>
        <taxon>Eucoccidiorida</taxon>
        <taxon>Eimeriorina</taxon>
        <taxon>Sarcocystidae</taxon>
        <taxon>Toxoplasma</taxon>
    </lineage>
</organism>
<gene>
    <name evidence="2" type="ORF">TGBR9_382610</name>
</gene>
<dbReference type="AlphaFoldDB" id="A0A2T6IRS8"/>
<name>A0A2T6IRS8_TOXGO</name>